<keyword evidence="2" id="KW-1185">Reference proteome</keyword>
<accession>A0A3P8HS00</accession>
<reference evidence="3" key="2">
    <citation type="submission" date="2019-09" db="UniProtKB">
        <authorList>
            <consortium name="WormBaseParasite"/>
        </authorList>
    </citation>
    <scope>IDENTIFICATION</scope>
</reference>
<evidence type="ECO:0000313" key="1">
    <source>
        <dbReference type="EMBL" id="VDP49039.1"/>
    </source>
</evidence>
<protein>
    <submittedName>
        <fullName evidence="3">NTR domain-containing protein</fullName>
    </submittedName>
</protein>
<evidence type="ECO:0000313" key="3">
    <source>
        <dbReference type="WBParaSite" id="HPBE_0002509301-mRNA-1"/>
    </source>
</evidence>
<dbReference type="Proteomes" id="UP000050761">
    <property type="component" value="Unassembled WGS sequence"/>
</dbReference>
<dbReference type="OrthoDB" id="422368at2759"/>
<reference evidence="1 2" key="1">
    <citation type="submission" date="2018-11" db="EMBL/GenBank/DDBJ databases">
        <authorList>
            <consortium name="Pathogen Informatics"/>
        </authorList>
    </citation>
    <scope>NUCLEOTIDE SEQUENCE [LARGE SCALE GENOMIC DNA]</scope>
</reference>
<accession>A0A183GQX3</accession>
<proteinExistence type="predicted"/>
<gene>
    <name evidence="1" type="ORF">HPBE_LOCUS25092</name>
</gene>
<organism evidence="2 3">
    <name type="scientific">Heligmosomoides polygyrus</name>
    <name type="common">Parasitic roundworm</name>
    <dbReference type="NCBI Taxonomy" id="6339"/>
    <lineage>
        <taxon>Eukaryota</taxon>
        <taxon>Metazoa</taxon>
        <taxon>Ecdysozoa</taxon>
        <taxon>Nematoda</taxon>
        <taxon>Chromadorea</taxon>
        <taxon>Rhabditida</taxon>
        <taxon>Rhabditina</taxon>
        <taxon>Rhabditomorpha</taxon>
        <taxon>Strongyloidea</taxon>
        <taxon>Heligmosomidae</taxon>
        <taxon>Heligmosomoides</taxon>
    </lineage>
</organism>
<dbReference type="EMBL" id="UZAH01037331">
    <property type="protein sequence ID" value="VDP49039.1"/>
    <property type="molecule type" value="Genomic_DNA"/>
</dbReference>
<dbReference type="AlphaFoldDB" id="A0A183GQX3"/>
<dbReference type="WBParaSite" id="HPBE_0002509301-mRNA-1">
    <property type="protein sequence ID" value="HPBE_0002509301-mRNA-1"/>
    <property type="gene ID" value="HPBE_0002509301"/>
</dbReference>
<evidence type="ECO:0000313" key="2">
    <source>
        <dbReference type="Proteomes" id="UP000050761"/>
    </source>
</evidence>
<dbReference type="Gene3D" id="3.40.50.11340">
    <property type="match status" value="1"/>
</dbReference>
<name>A0A183GQX3_HELPZ</name>
<sequence>MRAAYTDSSPQVLDEYPVVAAAQAVSYLEVEHGSAPLDHYNTLTGLPSLMSQSQTNTANMLCIFAWILLVNARLSFCDRETVSLVNSDKYSLARDRRYLIYDVNHGEGFNLRRDVYMRIANAVRLLRDAGECDPLNQRGTK</sequence>